<protein>
    <recommendedName>
        <fullName evidence="1">peptidylprolyl isomerase</fullName>
        <ecNumber evidence="1">5.2.1.8</ecNumber>
    </recommendedName>
</protein>
<keyword evidence="4" id="KW-1133">Transmembrane helix</keyword>
<feature type="transmembrane region" description="Helical" evidence="4">
    <location>
        <begin position="38"/>
        <end position="60"/>
    </location>
</feature>
<proteinExistence type="predicted"/>
<dbReference type="CDD" id="cd00317">
    <property type="entry name" value="cyclophilin"/>
    <property type="match status" value="1"/>
</dbReference>
<evidence type="ECO:0000256" key="3">
    <source>
        <dbReference type="ARBA" id="ARBA00023235"/>
    </source>
</evidence>
<keyword evidence="2" id="KW-0697">Rotamase</keyword>
<evidence type="ECO:0000256" key="4">
    <source>
        <dbReference type="SAM" id="Phobius"/>
    </source>
</evidence>
<evidence type="ECO:0000256" key="1">
    <source>
        <dbReference type="ARBA" id="ARBA00013194"/>
    </source>
</evidence>
<dbReference type="Gene3D" id="2.40.100.10">
    <property type="entry name" value="Cyclophilin-like"/>
    <property type="match status" value="1"/>
</dbReference>
<dbReference type="EC" id="5.2.1.8" evidence="1"/>
<dbReference type="PROSITE" id="PS50072">
    <property type="entry name" value="CSA_PPIASE_2"/>
    <property type="match status" value="1"/>
</dbReference>
<keyword evidence="4" id="KW-0472">Membrane</keyword>
<dbReference type="InterPro" id="IPR044665">
    <property type="entry name" value="E_coli_cyclophilin_A-like"/>
</dbReference>
<dbReference type="InterPro" id="IPR029000">
    <property type="entry name" value="Cyclophilin-like_dom_sf"/>
</dbReference>
<evidence type="ECO:0000256" key="2">
    <source>
        <dbReference type="ARBA" id="ARBA00023110"/>
    </source>
</evidence>
<organism evidence="6">
    <name type="scientific">freshwater metagenome</name>
    <dbReference type="NCBI Taxonomy" id="449393"/>
    <lineage>
        <taxon>unclassified sequences</taxon>
        <taxon>metagenomes</taxon>
        <taxon>ecological metagenomes</taxon>
    </lineage>
</organism>
<dbReference type="InterPro" id="IPR002130">
    <property type="entry name" value="Cyclophilin-type_PPIase_dom"/>
</dbReference>
<gene>
    <name evidence="6" type="ORF">UFOPK1639_00033</name>
</gene>
<name>A0A6J6CUK2_9ZZZZ</name>
<evidence type="ECO:0000259" key="5">
    <source>
        <dbReference type="PROSITE" id="PS50072"/>
    </source>
</evidence>
<keyword evidence="3" id="KW-0413">Isomerase</keyword>
<keyword evidence="4" id="KW-0812">Transmembrane</keyword>
<dbReference type="AlphaFoldDB" id="A0A6J6CUK2"/>
<feature type="domain" description="PPIase cyclophilin-type" evidence="5">
    <location>
        <begin position="100"/>
        <end position="258"/>
    </location>
</feature>
<accession>A0A6J6CUK2</accession>
<dbReference type="Pfam" id="PF00160">
    <property type="entry name" value="Pro_isomerase"/>
    <property type="match status" value="1"/>
</dbReference>
<dbReference type="EMBL" id="CAEZTH010000002">
    <property type="protein sequence ID" value="CAB4555240.1"/>
    <property type="molecule type" value="Genomic_DNA"/>
</dbReference>
<sequence>MTKTPIGKSSDRERLARFAAKQELEASKATRRKKDNRLAVVVSVLAIALAVGSQLTYTALKPEPEAIIPEVTPTEPSAPIPDVSIAEGRTWTGTMQVGDANLEIELDGALAPQAVSSFIDLAGKDFFSGITCHRLTTGGIFVLQCGQSSTTPDGGPGYNFGPIENAPADNLYVKGTLAMARVGSSVLGAEAAASSMGSQFFIVYEDSTISSDEAGGYTVFGKINSGLEDLQSVIDAGVDGGGVDGPPALETKLGAIELR</sequence>
<dbReference type="PANTHER" id="PTHR43246">
    <property type="entry name" value="PEPTIDYL-PROLYL CIS-TRANS ISOMERASE CYP38, CHLOROPLASTIC"/>
    <property type="match status" value="1"/>
</dbReference>
<dbReference type="SUPFAM" id="SSF50891">
    <property type="entry name" value="Cyclophilin-like"/>
    <property type="match status" value="1"/>
</dbReference>
<reference evidence="6" key="1">
    <citation type="submission" date="2020-05" db="EMBL/GenBank/DDBJ databases">
        <authorList>
            <person name="Chiriac C."/>
            <person name="Salcher M."/>
            <person name="Ghai R."/>
            <person name="Kavagutti S V."/>
        </authorList>
    </citation>
    <scope>NUCLEOTIDE SEQUENCE</scope>
</reference>
<dbReference type="GO" id="GO:0003755">
    <property type="term" value="F:peptidyl-prolyl cis-trans isomerase activity"/>
    <property type="evidence" value="ECO:0007669"/>
    <property type="project" value="UniProtKB-KW"/>
</dbReference>
<evidence type="ECO:0000313" key="6">
    <source>
        <dbReference type="EMBL" id="CAB4555240.1"/>
    </source>
</evidence>